<evidence type="ECO:0000313" key="2">
    <source>
        <dbReference type="EMBL" id="JAP82074.1"/>
    </source>
</evidence>
<protein>
    <submittedName>
        <fullName evidence="2">Lipocalin</fullName>
    </submittedName>
</protein>
<feature type="signal peptide" evidence="1">
    <location>
        <begin position="1"/>
        <end position="20"/>
    </location>
</feature>
<dbReference type="InterPro" id="IPR036084">
    <property type="entry name" value="Ser_inhib-like_sf"/>
</dbReference>
<accession>A0A131YS37</accession>
<sequence length="313" mass="35737">MTSLLLYSVLTTQVYRIVVSCPSDEKVGVCDGGNLFPQLYCDNVDEEVRKWTCRPRRKIRCVCSDGLWRRMDGRCVRKEDCENKKLPTVTPKVQKTITTAPRPDDAKFAAAVKVIENLRTIELLRISHHAYDSVNCICIKSTLQAKHLNASDRTIECYKYVPITGAPASTAFMIGRTTMIKVTDEIYFQVSNVGGTKILLKDPEHPHPDYYDDHPPFGLEPEYDVLIAKETCLVVAFGPEIDGKRQCMVWGTFSGTDINQSECYNVPPLCAHMYDVWEGPKSDPCLMFDKEEQWRTNKAQEEELKRIIKEDRN</sequence>
<evidence type="ECO:0000256" key="1">
    <source>
        <dbReference type="SAM" id="SignalP"/>
    </source>
</evidence>
<dbReference type="Gene3D" id="2.10.25.10">
    <property type="entry name" value="Laminin"/>
    <property type="match status" value="1"/>
</dbReference>
<dbReference type="SUPFAM" id="SSF57567">
    <property type="entry name" value="Serine protease inhibitors"/>
    <property type="match status" value="1"/>
</dbReference>
<dbReference type="EMBL" id="GEDV01006483">
    <property type="protein sequence ID" value="JAP82074.1"/>
    <property type="molecule type" value="Transcribed_RNA"/>
</dbReference>
<dbReference type="InterPro" id="IPR012674">
    <property type="entry name" value="Calycin"/>
</dbReference>
<dbReference type="Gene3D" id="2.40.128.20">
    <property type="match status" value="1"/>
</dbReference>
<keyword evidence="1" id="KW-0732">Signal</keyword>
<reference evidence="2" key="1">
    <citation type="journal article" date="2016" name="Ticks Tick Borne Dis.">
        <title>De novo assembly and annotation of the salivary gland transcriptome of Rhipicephalus appendiculatus male and female ticks during blood feeding.</title>
        <authorList>
            <person name="de Castro M.H."/>
            <person name="de Klerk D."/>
            <person name="Pienaar R."/>
            <person name="Latif A.A."/>
            <person name="Rees D.J."/>
            <person name="Mans B.J."/>
        </authorList>
    </citation>
    <scope>NUCLEOTIDE SEQUENCE</scope>
    <source>
        <tissue evidence="2">Salivary glands</tissue>
    </source>
</reference>
<organism evidence="2">
    <name type="scientific">Rhipicephalus appendiculatus</name>
    <name type="common">Brown ear tick</name>
    <dbReference type="NCBI Taxonomy" id="34631"/>
    <lineage>
        <taxon>Eukaryota</taxon>
        <taxon>Metazoa</taxon>
        <taxon>Ecdysozoa</taxon>
        <taxon>Arthropoda</taxon>
        <taxon>Chelicerata</taxon>
        <taxon>Arachnida</taxon>
        <taxon>Acari</taxon>
        <taxon>Parasitiformes</taxon>
        <taxon>Ixodida</taxon>
        <taxon>Ixodoidea</taxon>
        <taxon>Ixodidae</taxon>
        <taxon>Rhipicephalinae</taxon>
        <taxon>Rhipicephalus</taxon>
        <taxon>Rhipicephalus</taxon>
    </lineage>
</organism>
<name>A0A131YS37_RHIAP</name>
<proteinExistence type="predicted"/>
<feature type="chain" id="PRO_5007285957" evidence="1">
    <location>
        <begin position="21"/>
        <end position="313"/>
    </location>
</feature>
<dbReference type="AlphaFoldDB" id="A0A131YS37"/>